<comment type="caution">
    <text evidence="1">The sequence shown here is derived from an EMBL/GenBank/DDBJ whole genome shotgun (WGS) entry which is preliminary data.</text>
</comment>
<organism evidence="1 2">
    <name type="scientific">Rousettus aegyptiacus</name>
    <name type="common">Egyptian fruit bat</name>
    <name type="synonym">Pteropus aegyptiacus</name>
    <dbReference type="NCBI Taxonomy" id="9407"/>
    <lineage>
        <taxon>Eukaryota</taxon>
        <taxon>Metazoa</taxon>
        <taxon>Chordata</taxon>
        <taxon>Craniata</taxon>
        <taxon>Vertebrata</taxon>
        <taxon>Euteleostomi</taxon>
        <taxon>Mammalia</taxon>
        <taxon>Eutheria</taxon>
        <taxon>Laurasiatheria</taxon>
        <taxon>Chiroptera</taxon>
        <taxon>Yinpterochiroptera</taxon>
        <taxon>Pteropodoidea</taxon>
        <taxon>Pteropodidae</taxon>
        <taxon>Rousettinae</taxon>
        <taxon>Rousettus</taxon>
    </lineage>
</organism>
<gene>
    <name evidence="1" type="ORF">HJG63_011567</name>
</gene>
<accession>A0A7J8GAI0</accession>
<proteinExistence type="predicted"/>
<sequence length="242" mass="26113">MFENLTQVGGCVEEWFVLKESLCAVGRSGSGCLRTHRLPRSLLKIQMVGPHLELLPTGCCVEPQETDCRPGVPWRCPLLQRPPSRTTGHLPRDCMSHSHMKTTKPTARLLPLNALTSTPGAELCWGGLKGTSSRHCLPTQEDLSLSWKDPKPNSMLRRIVGKHTTWSVNKAEAGREPIRDDIATTSAAVTTSAATVSAALTNICDASDNGDGRLTSEHFPCASASHLLCVLLGICECGTMTS</sequence>
<dbReference type="AlphaFoldDB" id="A0A7J8GAI0"/>
<name>A0A7J8GAI0_ROUAE</name>
<evidence type="ECO:0000313" key="2">
    <source>
        <dbReference type="Proteomes" id="UP000593571"/>
    </source>
</evidence>
<dbReference type="Proteomes" id="UP000593571">
    <property type="component" value="Unassembled WGS sequence"/>
</dbReference>
<keyword evidence="2" id="KW-1185">Reference proteome</keyword>
<reference evidence="1 2" key="1">
    <citation type="journal article" date="2020" name="Nature">
        <title>Six reference-quality genomes reveal evolution of bat adaptations.</title>
        <authorList>
            <person name="Jebb D."/>
            <person name="Huang Z."/>
            <person name="Pippel M."/>
            <person name="Hughes G.M."/>
            <person name="Lavrichenko K."/>
            <person name="Devanna P."/>
            <person name="Winkler S."/>
            <person name="Jermiin L.S."/>
            <person name="Skirmuntt E.C."/>
            <person name="Katzourakis A."/>
            <person name="Burkitt-Gray L."/>
            <person name="Ray D.A."/>
            <person name="Sullivan K.A.M."/>
            <person name="Roscito J.G."/>
            <person name="Kirilenko B.M."/>
            <person name="Davalos L.M."/>
            <person name="Corthals A.P."/>
            <person name="Power M.L."/>
            <person name="Jones G."/>
            <person name="Ransome R.D."/>
            <person name="Dechmann D.K.N."/>
            <person name="Locatelli A.G."/>
            <person name="Puechmaille S.J."/>
            <person name="Fedrigo O."/>
            <person name="Jarvis E.D."/>
            <person name="Hiller M."/>
            <person name="Vernes S.C."/>
            <person name="Myers E.W."/>
            <person name="Teeling E.C."/>
        </authorList>
    </citation>
    <scope>NUCLEOTIDE SEQUENCE [LARGE SCALE GENOMIC DNA]</scope>
    <source>
        <strain evidence="1">MRouAeg1</strain>
        <tissue evidence="1">Muscle</tissue>
    </source>
</reference>
<dbReference type="EMBL" id="JACASE010000006">
    <property type="protein sequence ID" value="KAF6456936.1"/>
    <property type="molecule type" value="Genomic_DNA"/>
</dbReference>
<protein>
    <submittedName>
        <fullName evidence="1">Uncharacterized protein</fullName>
    </submittedName>
</protein>
<evidence type="ECO:0000313" key="1">
    <source>
        <dbReference type="EMBL" id="KAF6456936.1"/>
    </source>
</evidence>